<organism evidence="2 3">
    <name type="scientific">Gracilariopsis chorda</name>
    <dbReference type="NCBI Taxonomy" id="448386"/>
    <lineage>
        <taxon>Eukaryota</taxon>
        <taxon>Rhodophyta</taxon>
        <taxon>Florideophyceae</taxon>
        <taxon>Rhodymeniophycidae</taxon>
        <taxon>Gracilariales</taxon>
        <taxon>Gracilariaceae</taxon>
        <taxon>Gracilariopsis</taxon>
    </lineage>
</organism>
<feature type="chain" id="PRO_5016003941" evidence="1">
    <location>
        <begin position="23"/>
        <end position="284"/>
    </location>
</feature>
<evidence type="ECO:0000313" key="3">
    <source>
        <dbReference type="Proteomes" id="UP000247409"/>
    </source>
</evidence>
<comment type="caution">
    <text evidence="2">The sequence shown here is derived from an EMBL/GenBank/DDBJ whole genome shotgun (WGS) entry which is preliminary data.</text>
</comment>
<name>A0A2V3J320_9FLOR</name>
<keyword evidence="1" id="KW-0732">Signal</keyword>
<evidence type="ECO:0000313" key="2">
    <source>
        <dbReference type="EMBL" id="PXF48846.1"/>
    </source>
</evidence>
<dbReference type="EMBL" id="NBIV01000011">
    <property type="protein sequence ID" value="PXF48846.1"/>
    <property type="molecule type" value="Genomic_DNA"/>
</dbReference>
<dbReference type="Proteomes" id="UP000247409">
    <property type="component" value="Unassembled WGS sequence"/>
</dbReference>
<accession>A0A2V3J320</accession>
<evidence type="ECO:0000256" key="1">
    <source>
        <dbReference type="SAM" id="SignalP"/>
    </source>
</evidence>
<protein>
    <submittedName>
        <fullName evidence="2">Uncharacterized protein</fullName>
    </submittedName>
</protein>
<dbReference type="AlphaFoldDB" id="A0A2V3J320"/>
<dbReference type="OrthoDB" id="10480319at2759"/>
<keyword evidence="3" id="KW-1185">Reference proteome</keyword>
<feature type="signal peptide" evidence="1">
    <location>
        <begin position="1"/>
        <end position="22"/>
    </location>
</feature>
<reference evidence="2 3" key="1">
    <citation type="journal article" date="2018" name="Mol. Biol. Evol.">
        <title>Analysis of the draft genome of the red seaweed Gracilariopsis chorda provides insights into genome size evolution in Rhodophyta.</title>
        <authorList>
            <person name="Lee J."/>
            <person name="Yang E.C."/>
            <person name="Graf L."/>
            <person name="Yang J.H."/>
            <person name="Qiu H."/>
            <person name="Zel Zion U."/>
            <person name="Chan C.X."/>
            <person name="Stephens T.G."/>
            <person name="Weber A.P.M."/>
            <person name="Boo G.H."/>
            <person name="Boo S.M."/>
            <person name="Kim K.M."/>
            <person name="Shin Y."/>
            <person name="Jung M."/>
            <person name="Lee S.J."/>
            <person name="Yim H.S."/>
            <person name="Lee J.H."/>
            <person name="Bhattacharya D."/>
            <person name="Yoon H.S."/>
        </authorList>
    </citation>
    <scope>NUCLEOTIDE SEQUENCE [LARGE SCALE GENOMIC DNA]</scope>
    <source>
        <strain evidence="2 3">SKKU-2015</strain>
        <tissue evidence="2">Whole body</tissue>
    </source>
</reference>
<gene>
    <name evidence="2" type="ORF">BWQ96_01402</name>
</gene>
<sequence>MVLNTRVIFFAFVLLFVDQAFATDDAGSFIDVADIGQLPEIYHKIVNDIRTLERPVAPAKHFDVNSFTPFCNNFTVPKDIPEIDAECLRWEEHELDMLLMYIDLIVTGMDETLAKKFYGEIRCLSRENIQRLTHLNAWQVCFSYDYSELIGNLLAKYINEDIELTNPTLFLPTSSRTPSSLPAFSKFLYGYKRSYSSSFLLNVFHKSNTFHHYRSSRLRSQTSCCKACAQVNYFVNLGANECRYNPLGRHCCHLACKSLSHLKIGAASSINYCCSRSAPKTCLR</sequence>
<proteinExistence type="predicted"/>